<keyword evidence="4 6" id="KW-0472">Membrane</keyword>
<dbReference type="Pfam" id="PF09685">
    <property type="entry name" value="MamF_MmsF"/>
    <property type="match status" value="1"/>
</dbReference>
<name>A0ABQ6JZS5_9MICO</name>
<evidence type="ECO:0000256" key="1">
    <source>
        <dbReference type="ARBA" id="ARBA00004141"/>
    </source>
</evidence>
<comment type="caution">
    <text evidence="7">The sequence shown here is derived from an EMBL/GenBank/DDBJ whole genome shotgun (WGS) entry which is preliminary data.</text>
</comment>
<evidence type="ECO:0000256" key="4">
    <source>
        <dbReference type="ARBA" id="ARBA00023136"/>
    </source>
</evidence>
<reference evidence="8" key="1">
    <citation type="journal article" date="2019" name="Int. J. Syst. Evol. Microbiol.">
        <title>The Global Catalogue of Microorganisms (GCM) 10K type strain sequencing project: providing services to taxonomists for standard genome sequencing and annotation.</title>
        <authorList>
            <consortium name="The Broad Institute Genomics Platform"/>
            <consortium name="The Broad Institute Genome Sequencing Center for Infectious Disease"/>
            <person name="Wu L."/>
            <person name="Ma J."/>
        </authorList>
    </citation>
    <scope>NUCLEOTIDE SEQUENCE [LARGE SCALE GENOMIC DNA]</scope>
    <source>
        <strain evidence="8">NBRC 108755</strain>
    </source>
</reference>
<feature type="transmembrane region" description="Helical" evidence="6">
    <location>
        <begin position="93"/>
        <end position="110"/>
    </location>
</feature>
<feature type="compositionally biased region" description="Pro residues" evidence="5">
    <location>
        <begin position="1"/>
        <end position="11"/>
    </location>
</feature>
<evidence type="ECO:0000313" key="8">
    <source>
        <dbReference type="Proteomes" id="UP001157069"/>
    </source>
</evidence>
<evidence type="ECO:0000256" key="3">
    <source>
        <dbReference type="ARBA" id="ARBA00022989"/>
    </source>
</evidence>
<dbReference type="InterPro" id="IPR019109">
    <property type="entry name" value="MamF_MmsF"/>
</dbReference>
<evidence type="ECO:0000256" key="6">
    <source>
        <dbReference type="SAM" id="Phobius"/>
    </source>
</evidence>
<feature type="transmembrane region" description="Helical" evidence="6">
    <location>
        <begin position="30"/>
        <end position="51"/>
    </location>
</feature>
<evidence type="ECO:0000256" key="2">
    <source>
        <dbReference type="ARBA" id="ARBA00022692"/>
    </source>
</evidence>
<dbReference type="EMBL" id="BSVA01000001">
    <property type="protein sequence ID" value="GMA93001.1"/>
    <property type="molecule type" value="Genomic_DNA"/>
</dbReference>
<keyword evidence="3 6" id="KW-1133">Transmembrane helix</keyword>
<comment type="subcellular location">
    <subcellularLocation>
        <location evidence="1">Membrane</location>
        <topology evidence="1">Multi-pass membrane protein</topology>
    </subcellularLocation>
</comment>
<feature type="transmembrane region" description="Helical" evidence="6">
    <location>
        <begin position="63"/>
        <end position="87"/>
    </location>
</feature>
<accession>A0ABQ6JZS5</accession>
<keyword evidence="2 6" id="KW-0812">Transmembrane</keyword>
<dbReference type="Proteomes" id="UP001157069">
    <property type="component" value="Unassembled WGS sequence"/>
</dbReference>
<feature type="region of interest" description="Disordered" evidence="5">
    <location>
        <begin position="1"/>
        <end position="20"/>
    </location>
</feature>
<evidence type="ECO:0000256" key="5">
    <source>
        <dbReference type="SAM" id="MobiDB-lite"/>
    </source>
</evidence>
<sequence>MTATPPPPPQNPGYAPTTEMSPADQRLWSTLTHVGGILFGFIAPLITYLVLKDRGAFVRAHTATALNFQLTLLIAYVVGYILLFILIGGLVLLAAWVASIVFGIIAAIAANKGEFYTYPVAIKFVS</sequence>
<evidence type="ECO:0000313" key="7">
    <source>
        <dbReference type="EMBL" id="GMA93001.1"/>
    </source>
</evidence>
<protein>
    <submittedName>
        <fullName evidence="7">Membrane protein</fullName>
    </submittedName>
</protein>
<proteinExistence type="predicted"/>
<organism evidence="7 8">
    <name type="scientific">Homoserinibacter gongjuensis</name>
    <dbReference type="NCBI Taxonomy" id="1162968"/>
    <lineage>
        <taxon>Bacteria</taxon>
        <taxon>Bacillati</taxon>
        <taxon>Actinomycetota</taxon>
        <taxon>Actinomycetes</taxon>
        <taxon>Micrococcales</taxon>
        <taxon>Microbacteriaceae</taxon>
        <taxon>Homoserinibacter</taxon>
    </lineage>
</organism>
<gene>
    <name evidence="7" type="ORF">GCM10025869_35300</name>
</gene>
<dbReference type="RefSeq" id="WP_284301738.1">
    <property type="nucleotide sequence ID" value="NZ_BSVA01000001.1"/>
</dbReference>
<keyword evidence="8" id="KW-1185">Reference proteome</keyword>